<evidence type="ECO:0000259" key="2">
    <source>
        <dbReference type="Pfam" id="PF03544"/>
    </source>
</evidence>
<feature type="domain" description="TonB C-terminal" evidence="2">
    <location>
        <begin position="67"/>
        <end position="131"/>
    </location>
</feature>
<dbReference type="Proteomes" id="UP000609064">
    <property type="component" value="Unassembled WGS sequence"/>
</dbReference>
<protein>
    <recommendedName>
        <fullName evidence="2">TonB C-terminal domain-containing protein</fullName>
    </recommendedName>
</protein>
<dbReference type="Gene3D" id="3.30.1150.10">
    <property type="match status" value="1"/>
</dbReference>
<gene>
    <name evidence="3" type="ORF">GCM10011514_25690</name>
</gene>
<feature type="chain" id="PRO_5037390341" description="TonB C-terminal domain-containing protein" evidence="1">
    <location>
        <begin position="24"/>
        <end position="149"/>
    </location>
</feature>
<dbReference type="InterPro" id="IPR037682">
    <property type="entry name" value="TonB_C"/>
</dbReference>
<feature type="signal peptide" evidence="1">
    <location>
        <begin position="1"/>
        <end position="23"/>
    </location>
</feature>
<dbReference type="RefSeq" id="WP_188766505.1">
    <property type="nucleotide sequence ID" value="NZ_BMKK01000005.1"/>
</dbReference>
<organism evidence="3 4">
    <name type="scientific">Emticicia aquatilis</name>
    <dbReference type="NCBI Taxonomy" id="1537369"/>
    <lineage>
        <taxon>Bacteria</taxon>
        <taxon>Pseudomonadati</taxon>
        <taxon>Bacteroidota</taxon>
        <taxon>Cytophagia</taxon>
        <taxon>Cytophagales</taxon>
        <taxon>Leadbetterellaceae</taxon>
        <taxon>Emticicia</taxon>
    </lineage>
</organism>
<reference evidence="3" key="1">
    <citation type="journal article" date="2014" name="Int. J. Syst. Evol. Microbiol.">
        <title>Complete genome sequence of Corynebacterium casei LMG S-19264T (=DSM 44701T), isolated from a smear-ripened cheese.</title>
        <authorList>
            <consortium name="US DOE Joint Genome Institute (JGI-PGF)"/>
            <person name="Walter F."/>
            <person name="Albersmeier A."/>
            <person name="Kalinowski J."/>
            <person name="Ruckert C."/>
        </authorList>
    </citation>
    <scope>NUCLEOTIDE SEQUENCE</scope>
    <source>
        <strain evidence="3">CGMCC 1.15958</strain>
    </source>
</reference>
<evidence type="ECO:0000313" key="4">
    <source>
        <dbReference type="Proteomes" id="UP000609064"/>
    </source>
</evidence>
<comment type="caution">
    <text evidence="3">The sequence shown here is derived from an EMBL/GenBank/DDBJ whole genome shotgun (WGS) entry which is preliminary data.</text>
</comment>
<proteinExistence type="predicted"/>
<evidence type="ECO:0000313" key="3">
    <source>
        <dbReference type="EMBL" id="GGD60618.1"/>
    </source>
</evidence>
<evidence type="ECO:0000256" key="1">
    <source>
        <dbReference type="SAM" id="SignalP"/>
    </source>
</evidence>
<name>A0A916YU44_9BACT</name>
<dbReference type="Pfam" id="PF03544">
    <property type="entry name" value="TonB_C"/>
    <property type="match status" value="1"/>
</dbReference>
<dbReference type="AlphaFoldDB" id="A0A916YU44"/>
<keyword evidence="1" id="KW-0732">Signal</keyword>
<reference evidence="3" key="2">
    <citation type="submission" date="2020-09" db="EMBL/GenBank/DDBJ databases">
        <authorList>
            <person name="Sun Q."/>
            <person name="Zhou Y."/>
        </authorList>
    </citation>
    <scope>NUCLEOTIDE SEQUENCE</scope>
    <source>
        <strain evidence="3">CGMCC 1.15958</strain>
    </source>
</reference>
<dbReference type="EMBL" id="BMKK01000005">
    <property type="protein sequence ID" value="GGD60618.1"/>
    <property type="molecule type" value="Genomic_DNA"/>
</dbReference>
<dbReference type="GO" id="GO:0055085">
    <property type="term" value="P:transmembrane transport"/>
    <property type="evidence" value="ECO:0007669"/>
    <property type="project" value="InterPro"/>
</dbReference>
<sequence length="149" mass="16920">MKKIYFIALFCCSLVNTAQKSTADTLIYTTTDVAPSYPQGYQALYSFICANVSVPVSEIPTEKNKNTVFIKFVVEKDGSTSNYEIMKGINKTCDAEAMRVIKLMSNWNPGGTTKYNKFQPLRMYMTIPIKFFQNFSACEASYNQIFTKK</sequence>
<accession>A0A916YU44</accession>
<dbReference type="SUPFAM" id="SSF74653">
    <property type="entry name" value="TolA/TonB C-terminal domain"/>
    <property type="match status" value="1"/>
</dbReference>
<keyword evidence="4" id="KW-1185">Reference proteome</keyword>